<evidence type="ECO:0000313" key="2">
    <source>
        <dbReference type="EMBL" id="KAB8248653.1"/>
    </source>
</evidence>
<sequence>MKASFISRLLSLTAFAISSNLSYGLPLSERDVRLFEERYINSLDYSLGNDTVKLVGYKNIKIPAEELDDLNDHYNNHPEVWKNLPNYFYDQGSGTLRAYFPVDGALVEHDGQYHEANSLGELELTKVNGDSSVLGRRQTESITGVEGNIIKDGIIYLEKAAKPHAQYGKVLVYDFGDKIVLDHDHGSHTKRDGKKSCMNNHGGPNCSDKFNIHNNKCKKRHDICMDYNGWFSNCKKNGSTWRNFPGSDCDKALGRAIIEHTYPINIVFGLRDMPKNIPIPAPLQQALVECFRAIARLVRPELRRELVLVGGAASIAHNSVYYTEDVDVVAPMNVLLDIWVGLEAGTPDFRMEPDGTICFNARQGFTVQIDLIQIGDGPIDRIYNVEPFFEGSVASVSDLLRLRAMSFVDRGMFGDDVDFQWLLSEVARGGQILPELDNEERAYIAEAGGSLLGKADRLVLLGVLSEEDAMVVFNKM</sequence>
<proteinExistence type="predicted"/>
<feature type="chain" id="PRO_5024791706" evidence="1">
    <location>
        <begin position="25"/>
        <end position="476"/>
    </location>
</feature>
<dbReference type="EMBL" id="ML734578">
    <property type="protein sequence ID" value="KAB8248653.1"/>
    <property type="molecule type" value="Genomic_DNA"/>
</dbReference>
<accession>A0A5N6H807</accession>
<name>A0A5N6H807_ASPFL</name>
<dbReference type="AlphaFoldDB" id="A0A5N6H807"/>
<evidence type="ECO:0000256" key="1">
    <source>
        <dbReference type="SAM" id="SignalP"/>
    </source>
</evidence>
<dbReference type="VEuPathDB" id="FungiDB:F9C07_64"/>
<protein>
    <submittedName>
        <fullName evidence="2">Uncharacterized protein</fullName>
    </submittedName>
</protein>
<dbReference type="Proteomes" id="UP000325434">
    <property type="component" value="Unassembled WGS sequence"/>
</dbReference>
<organism evidence="2">
    <name type="scientific">Aspergillus flavus</name>
    <dbReference type="NCBI Taxonomy" id="5059"/>
    <lineage>
        <taxon>Eukaryota</taxon>
        <taxon>Fungi</taxon>
        <taxon>Dikarya</taxon>
        <taxon>Ascomycota</taxon>
        <taxon>Pezizomycotina</taxon>
        <taxon>Eurotiomycetes</taxon>
        <taxon>Eurotiomycetidae</taxon>
        <taxon>Eurotiales</taxon>
        <taxon>Aspergillaceae</taxon>
        <taxon>Aspergillus</taxon>
        <taxon>Aspergillus subgen. Circumdati</taxon>
    </lineage>
</organism>
<reference evidence="2" key="1">
    <citation type="submission" date="2019-04" db="EMBL/GenBank/DDBJ databases">
        <title>Friends and foes A comparative genomics study of 23 Aspergillus species from section Flavi.</title>
        <authorList>
            <consortium name="DOE Joint Genome Institute"/>
            <person name="Kjaerbolling I."/>
            <person name="Vesth T."/>
            <person name="Frisvad J.C."/>
            <person name="Nybo J.L."/>
            <person name="Theobald S."/>
            <person name="Kildgaard S."/>
            <person name="Isbrandt T."/>
            <person name="Kuo A."/>
            <person name="Sato A."/>
            <person name="Lyhne E.K."/>
            <person name="Kogle M.E."/>
            <person name="Wiebenga A."/>
            <person name="Kun R.S."/>
            <person name="Lubbers R.J."/>
            <person name="Makela M.R."/>
            <person name="Barry K."/>
            <person name="Chovatia M."/>
            <person name="Clum A."/>
            <person name="Daum C."/>
            <person name="Haridas S."/>
            <person name="He G."/>
            <person name="LaButti K."/>
            <person name="Lipzen A."/>
            <person name="Mondo S."/>
            <person name="Riley R."/>
            <person name="Salamov A."/>
            <person name="Simmons B.A."/>
            <person name="Magnuson J.K."/>
            <person name="Henrissat B."/>
            <person name="Mortensen U.H."/>
            <person name="Larsen T.O."/>
            <person name="Devries R.P."/>
            <person name="Grigoriev I.V."/>
            <person name="Machida M."/>
            <person name="Baker S.E."/>
            <person name="Andersen M.R."/>
        </authorList>
    </citation>
    <scope>NUCLEOTIDE SEQUENCE [LARGE SCALE GENOMIC DNA]</scope>
    <source>
        <strain evidence="2">CBS 121.62</strain>
    </source>
</reference>
<gene>
    <name evidence="2" type="ORF">BDV35DRAFT_390910</name>
</gene>
<keyword evidence="1" id="KW-0732">Signal</keyword>
<dbReference type="VEuPathDB" id="FungiDB:AFLA_002818"/>
<feature type="signal peptide" evidence="1">
    <location>
        <begin position="1"/>
        <end position="24"/>
    </location>
</feature>